<accession>A0A382IJM7</accession>
<sequence>MMILRLAQTMIIHSWLEMPHEFINKLTKFKV</sequence>
<reference evidence="1" key="1">
    <citation type="submission" date="2018-05" db="EMBL/GenBank/DDBJ databases">
        <authorList>
            <person name="Lanie J.A."/>
            <person name="Ng W.-L."/>
            <person name="Kazmierczak K.M."/>
            <person name="Andrzejewski T.M."/>
            <person name="Davidsen T.M."/>
            <person name="Wayne K.J."/>
            <person name="Tettelin H."/>
            <person name="Glass J.I."/>
            <person name="Rusch D."/>
            <person name="Podicherti R."/>
            <person name="Tsui H.-C.T."/>
            <person name="Winkler M.E."/>
        </authorList>
    </citation>
    <scope>NUCLEOTIDE SEQUENCE</scope>
</reference>
<dbReference type="EMBL" id="UINC01067653">
    <property type="protein sequence ID" value="SVB99525.1"/>
    <property type="molecule type" value="Genomic_DNA"/>
</dbReference>
<organism evidence="1">
    <name type="scientific">marine metagenome</name>
    <dbReference type="NCBI Taxonomy" id="408172"/>
    <lineage>
        <taxon>unclassified sequences</taxon>
        <taxon>metagenomes</taxon>
        <taxon>ecological metagenomes</taxon>
    </lineage>
</organism>
<evidence type="ECO:0000313" key="1">
    <source>
        <dbReference type="EMBL" id="SVB99525.1"/>
    </source>
</evidence>
<name>A0A382IJM7_9ZZZZ</name>
<gene>
    <name evidence="1" type="ORF">METZ01_LOCUS252379</name>
</gene>
<dbReference type="AlphaFoldDB" id="A0A382IJM7"/>
<proteinExistence type="predicted"/>
<protein>
    <submittedName>
        <fullName evidence="1">Uncharacterized protein</fullName>
    </submittedName>
</protein>